<sequence>MTRDKMKFGVSSLVFLPEPLQSSMEKIVEAHFEAWEIVCEGHHQLTPENIAYLRELKDSYDVDIIVHAPFSDLNPASMNSRVRKLTVQCIVEAIEGASELNGKVVVVHPGYVPPLWANYLEEVRDNNYSTLMEILEVAEDCRIVIGLENMPHYPGMGILGTTLEDIKGMVEGIDSKYLGITFDIGHAHTVVYNNVSMCKTLEDFIYNLDKVGRGIVHVHCHDNRGKADEHLKLGDGSIDFFRVFKALKDIGYSNIITFESKNLRDAIKSREIANEIISNIL</sequence>
<dbReference type="AlphaFoldDB" id="A0A401HPH0"/>
<dbReference type="InterPro" id="IPR001719">
    <property type="entry name" value="AP_endonuc_2"/>
</dbReference>
<dbReference type="GO" id="GO:0008270">
    <property type="term" value="F:zinc ion binding"/>
    <property type="evidence" value="ECO:0007669"/>
    <property type="project" value="InterPro"/>
</dbReference>
<dbReference type="Pfam" id="PF01261">
    <property type="entry name" value="AP_endonuc_2"/>
    <property type="match status" value="1"/>
</dbReference>
<dbReference type="SUPFAM" id="SSF51658">
    <property type="entry name" value="Xylose isomerase-like"/>
    <property type="match status" value="1"/>
</dbReference>
<dbReference type="InterPro" id="IPR013022">
    <property type="entry name" value="Xyl_isomerase-like_TIM-brl"/>
</dbReference>
<accession>A0A401HPH0</accession>
<protein>
    <recommendedName>
        <fullName evidence="1">Xylose isomerase-like TIM barrel domain-containing protein</fullName>
    </recommendedName>
</protein>
<dbReference type="InterPro" id="IPR050312">
    <property type="entry name" value="IolE/XylAMocC-like"/>
</dbReference>
<dbReference type="InterPro" id="IPR036237">
    <property type="entry name" value="Xyl_isomerase-like_sf"/>
</dbReference>
<evidence type="ECO:0000313" key="3">
    <source>
        <dbReference type="Proteomes" id="UP000290527"/>
    </source>
</evidence>
<dbReference type="PANTHER" id="PTHR12110:SF21">
    <property type="entry name" value="XYLOSE ISOMERASE-LIKE TIM BARREL DOMAIN-CONTAINING PROTEIN"/>
    <property type="match status" value="1"/>
</dbReference>
<organism evidence="2 3">
    <name type="scientific">Methanofervidicoccus abyssi</name>
    <dbReference type="NCBI Taxonomy" id="2082189"/>
    <lineage>
        <taxon>Archaea</taxon>
        <taxon>Methanobacteriati</taxon>
        <taxon>Methanobacteriota</taxon>
        <taxon>Methanomada group</taxon>
        <taxon>Methanococci</taxon>
        <taxon>Methanococcales</taxon>
        <taxon>Methanofervidicoccus</taxon>
    </lineage>
</organism>
<dbReference type="Gene3D" id="3.20.20.150">
    <property type="entry name" value="Divalent-metal-dependent TIM barrel enzymes"/>
    <property type="match status" value="1"/>
</dbReference>
<dbReference type="SMART" id="SM00518">
    <property type="entry name" value="AP2Ec"/>
    <property type="match status" value="1"/>
</dbReference>
<dbReference type="GO" id="GO:0006281">
    <property type="term" value="P:DNA repair"/>
    <property type="evidence" value="ECO:0007669"/>
    <property type="project" value="InterPro"/>
</dbReference>
<reference evidence="2 3" key="1">
    <citation type="journal article" date="2019" name="Int. J. Syst. Evol. Microbiol.">
        <title>Methanofervidicoccus abyssi gen. nov., sp. nov., a hydrogenotrophic methanogen, isolated from a hydrothermal vent chimney in the Mid-Cayman Spreading Center, the Caribbean Sea.</title>
        <authorList>
            <person name="Sakai S."/>
            <person name="Takaki Y."/>
            <person name="Miyazaki M."/>
            <person name="Ogawara M."/>
            <person name="Yanagawa K."/>
            <person name="Miyazaki J."/>
            <person name="Takai K."/>
        </authorList>
    </citation>
    <scope>NUCLEOTIDE SEQUENCE [LARGE SCALE GENOMIC DNA]</scope>
    <source>
        <strain evidence="2 3">HHB</strain>
    </source>
</reference>
<dbReference type="GO" id="GO:0003677">
    <property type="term" value="F:DNA binding"/>
    <property type="evidence" value="ECO:0007669"/>
    <property type="project" value="InterPro"/>
</dbReference>
<comment type="caution">
    <text evidence="2">The sequence shown here is derived from an EMBL/GenBank/DDBJ whole genome shotgun (WGS) entry which is preliminary data.</text>
</comment>
<keyword evidence="3" id="KW-1185">Reference proteome</keyword>
<dbReference type="Proteomes" id="UP000290527">
    <property type="component" value="Unassembled WGS sequence"/>
</dbReference>
<name>A0A401HPH0_9EURY</name>
<proteinExistence type="predicted"/>
<evidence type="ECO:0000313" key="2">
    <source>
        <dbReference type="EMBL" id="GBF36164.1"/>
    </source>
</evidence>
<dbReference type="PANTHER" id="PTHR12110">
    <property type="entry name" value="HYDROXYPYRUVATE ISOMERASE"/>
    <property type="match status" value="1"/>
</dbReference>
<dbReference type="EMBL" id="BFAX01000002">
    <property type="protein sequence ID" value="GBF36164.1"/>
    <property type="molecule type" value="Genomic_DNA"/>
</dbReference>
<gene>
    <name evidence="2" type="ORF">MHHB_P0389</name>
</gene>
<evidence type="ECO:0000259" key="1">
    <source>
        <dbReference type="Pfam" id="PF01261"/>
    </source>
</evidence>
<feature type="domain" description="Xylose isomerase-like TIM barrel" evidence="1">
    <location>
        <begin position="25"/>
        <end position="264"/>
    </location>
</feature>